<feature type="binding site" evidence="5">
    <location>
        <begin position="94"/>
        <end position="95"/>
    </location>
    <ligand>
        <name>pyridoxal 5'-phosphate</name>
        <dbReference type="ChEBI" id="CHEBI:597326"/>
    </ligand>
</feature>
<gene>
    <name evidence="5" type="primary">argD</name>
    <name evidence="6" type="ORF">P6P90_05285</name>
</gene>
<dbReference type="InterPro" id="IPR050103">
    <property type="entry name" value="Class-III_PLP-dep_AT"/>
</dbReference>
<keyword evidence="1 5" id="KW-0032">Aminotransferase</keyword>
<dbReference type="HAMAP" id="MF_01107">
    <property type="entry name" value="ArgD_aminotrans_3"/>
    <property type="match status" value="1"/>
</dbReference>
<feature type="binding site" evidence="5">
    <location>
        <position position="124"/>
    </location>
    <ligand>
        <name>N(2)-acetyl-L-ornithine</name>
        <dbReference type="ChEBI" id="CHEBI:57805"/>
    </ligand>
</feature>
<keyword evidence="2 5" id="KW-0028">Amino-acid biosynthesis</keyword>
<dbReference type="PANTHER" id="PTHR11986">
    <property type="entry name" value="AMINOTRANSFERASE CLASS III"/>
    <property type="match status" value="1"/>
</dbReference>
<dbReference type="InterPro" id="IPR005814">
    <property type="entry name" value="Aminotrans_3"/>
</dbReference>
<dbReference type="EMBL" id="JARULN010000002">
    <property type="protein sequence ID" value="MDG5753410.1"/>
    <property type="molecule type" value="Genomic_DNA"/>
</dbReference>
<feature type="binding site" evidence="5">
    <location>
        <position position="264"/>
    </location>
    <ligand>
        <name>pyridoxal 5'-phosphate</name>
        <dbReference type="ChEBI" id="CHEBI:597326"/>
    </ligand>
</feature>
<dbReference type="RefSeq" id="WP_124563491.1">
    <property type="nucleotide sequence ID" value="NZ_JARRRY010000001.1"/>
</dbReference>
<comment type="cofactor">
    <cofactor evidence="5">
        <name>pyridoxal 5'-phosphate</name>
        <dbReference type="ChEBI" id="CHEBI:597326"/>
    </cofactor>
    <text evidence="5">Binds 1 pyridoxal phosphate per subunit.</text>
</comment>
<dbReference type="InterPro" id="IPR015421">
    <property type="entry name" value="PyrdxlP-dep_Trfase_major"/>
</dbReference>
<evidence type="ECO:0000256" key="3">
    <source>
        <dbReference type="ARBA" id="ARBA00022679"/>
    </source>
</evidence>
<dbReference type="EC" id="2.6.1.11" evidence="5"/>
<evidence type="ECO:0000256" key="5">
    <source>
        <dbReference type="HAMAP-Rule" id="MF_01107"/>
    </source>
</evidence>
<feature type="modified residue" description="N6-(pyridoxal phosphate)lysine" evidence="5">
    <location>
        <position position="235"/>
    </location>
</feature>
<dbReference type="GO" id="GO:0003992">
    <property type="term" value="F:N2-acetyl-L-ornithine:2-oxoglutarate 5-aminotransferase activity"/>
    <property type="evidence" value="ECO:0007669"/>
    <property type="project" value="UniProtKB-EC"/>
</dbReference>
<dbReference type="NCBIfam" id="NF002325">
    <property type="entry name" value="PRK01278.1"/>
    <property type="match status" value="1"/>
</dbReference>
<comment type="miscellaneous">
    <text evidence="5">May also have succinyldiaminopimelate aminotransferase activity, thus carrying out the corresponding step in lysine biosynthesis.</text>
</comment>
<organism evidence="6 7">
    <name type="scientific">Ectobacillus antri</name>
    <dbReference type="NCBI Taxonomy" id="2486280"/>
    <lineage>
        <taxon>Bacteria</taxon>
        <taxon>Bacillati</taxon>
        <taxon>Bacillota</taxon>
        <taxon>Bacilli</taxon>
        <taxon>Bacillales</taxon>
        <taxon>Bacillaceae</taxon>
        <taxon>Ectobacillus</taxon>
    </lineage>
</organism>
<sequence>MTLFPTYARRNLEIIEANGTIVRDAKGKTYLDFVSGIAVCNLGHCHPAVKSAIQEQLQKVWHVSNLFQNTLQEEVAELLVSKSVGSYAFFCNSGAEANEAAIKLARKYTGRTKIVTFRQSFHGRTFATMSATGQEKIQEGYGPMLETFVYAPFNDIDALQNVVDDDTAAVLVEVVQGEGGIMVADIAFLQAIETLCKKHNALFMVDEVQTGIGRTGKAFAYEHAAVAPDIITVAKALGNGIPVGAMIGKQKLVTAFGPGSHGSTFGGNMIAMAAAKAVMEVVFQDGFLEDVAKKGLYFSSLLHKKLQNIPGIVEVRGQGLMIGIVCEEAVNSIIEQAQEKGLLVLQAGQNVLRLLPPLTVTIDELEQAALILERVFQAALCTK</sequence>
<proteinExistence type="inferred from homology"/>
<dbReference type="NCBIfam" id="NF002797">
    <property type="entry name" value="PRK02936.1"/>
    <property type="match status" value="1"/>
</dbReference>
<comment type="caution">
    <text evidence="6">The sequence shown here is derived from an EMBL/GenBank/DDBJ whole genome shotgun (WGS) entry which is preliminary data.</text>
</comment>
<dbReference type="Proteomes" id="UP001218246">
    <property type="component" value="Unassembled WGS sequence"/>
</dbReference>
<reference evidence="6 7" key="1">
    <citation type="submission" date="2023-04" db="EMBL/GenBank/DDBJ databases">
        <title>Ectobacillus antri isolated from activated sludge.</title>
        <authorList>
            <person name="Yan P."/>
            <person name="Liu X."/>
        </authorList>
    </citation>
    <scope>NUCLEOTIDE SEQUENCE [LARGE SCALE GENOMIC DNA]</scope>
    <source>
        <strain evidence="6 7">C18H</strain>
    </source>
</reference>
<keyword evidence="7" id="KW-1185">Reference proteome</keyword>
<keyword evidence="3 5" id="KW-0808">Transferase</keyword>
<dbReference type="Pfam" id="PF00202">
    <property type="entry name" value="Aminotran_3"/>
    <property type="match status" value="1"/>
</dbReference>
<comment type="subcellular location">
    <subcellularLocation>
        <location evidence="5">Cytoplasm</location>
    </subcellularLocation>
</comment>
<comment type="similarity">
    <text evidence="5">Belongs to the class-III pyridoxal-phosphate-dependent aminotransferase family. ArgD subfamily.</text>
</comment>
<dbReference type="InterPro" id="IPR004636">
    <property type="entry name" value="AcOrn/SuccOrn_fam"/>
</dbReference>
<dbReference type="PANTHER" id="PTHR11986:SF79">
    <property type="entry name" value="ACETYLORNITHINE AMINOTRANSFERASE, MITOCHONDRIAL"/>
    <property type="match status" value="1"/>
</dbReference>
<name>A0ABT6H458_9BACI</name>
<dbReference type="Gene3D" id="3.40.640.10">
    <property type="entry name" value="Type I PLP-dependent aspartate aminotransferase-like (Major domain)"/>
    <property type="match status" value="1"/>
</dbReference>
<comment type="pathway">
    <text evidence="5">Amino-acid biosynthesis; L-arginine biosynthesis; N(2)-acetyl-L-ornithine from L-glutamate: step 4/4.</text>
</comment>
<accession>A0ABT6H458</accession>
<comment type="catalytic activity">
    <reaction evidence="5">
        <text>N(2)-acetyl-L-ornithine + 2-oxoglutarate = N-acetyl-L-glutamate 5-semialdehyde + L-glutamate</text>
        <dbReference type="Rhea" id="RHEA:18049"/>
        <dbReference type="ChEBI" id="CHEBI:16810"/>
        <dbReference type="ChEBI" id="CHEBI:29123"/>
        <dbReference type="ChEBI" id="CHEBI:29985"/>
        <dbReference type="ChEBI" id="CHEBI:57805"/>
        <dbReference type="EC" id="2.6.1.11"/>
    </reaction>
</comment>
<dbReference type="InterPro" id="IPR015424">
    <property type="entry name" value="PyrdxlP-dep_Trfase"/>
</dbReference>
<comment type="subunit">
    <text evidence="5">Homodimer.</text>
</comment>
<dbReference type="SUPFAM" id="SSF53383">
    <property type="entry name" value="PLP-dependent transferases"/>
    <property type="match status" value="1"/>
</dbReference>
<dbReference type="PROSITE" id="PS00600">
    <property type="entry name" value="AA_TRANSFER_CLASS_3"/>
    <property type="match status" value="1"/>
</dbReference>
<feature type="binding site" evidence="5">
    <location>
        <position position="263"/>
    </location>
    <ligand>
        <name>N(2)-acetyl-L-ornithine</name>
        <dbReference type="ChEBI" id="CHEBI:57805"/>
    </ligand>
</feature>
<dbReference type="PIRSF" id="PIRSF000521">
    <property type="entry name" value="Transaminase_4ab_Lys_Orn"/>
    <property type="match status" value="1"/>
</dbReference>
<dbReference type="InterPro" id="IPR049704">
    <property type="entry name" value="Aminotrans_3_PPA_site"/>
</dbReference>
<evidence type="ECO:0000313" key="7">
    <source>
        <dbReference type="Proteomes" id="UP001218246"/>
    </source>
</evidence>
<feature type="binding site" evidence="5">
    <location>
        <position position="121"/>
    </location>
    <ligand>
        <name>pyridoxal 5'-phosphate</name>
        <dbReference type="ChEBI" id="CHEBI:597326"/>
    </ligand>
</feature>
<keyword evidence="4 5" id="KW-0663">Pyridoxal phosphate</keyword>
<dbReference type="Gene3D" id="3.90.1150.10">
    <property type="entry name" value="Aspartate Aminotransferase, domain 1"/>
    <property type="match status" value="1"/>
</dbReference>
<evidence type="ECO:0000256" key="4">
    <source>
        <dbReference type="ARBA" id="ARBA00022898"/>
    </source>
</evidence>
<dbReference type="InterPro" id="IPR015422">
    <property type="entry name" value="PyrdxlP-dep_Trfase_small"/>
</dbReference>
<dbReference type="NCBIfam" id="TIGR00707">
    <property type="entry name" value="argD"/>
    <property type="match status" value="1"/>
</dbReference>
<evidence type="ECO:0000256" key="1">
    <source>
        <dbReference type="ARBA" id="ARBA00022576"/>
    </source>
</evidence>
<keyword evidence="5" id="KW-0055">Arginine biosynthesis</keyword>
<keyword evidence="5" id="KW-0963">Cytoplasm</keyword>
<evidence type="ECO:0000313" key="6">
    <source>
        <dbReference type="EMBL" id="MDG5753410.1"/>
    </source>
</evidence>
<feature type="binding site" evidence="5">
    <location>
        <begin position="206"/>
        <end position="209"/>
    </location>
    <ligand>
        <name>pyridoxal 5'-phosphate</name>
        <dbReference type="ChEBI" id="CHEBI:597326"/>
    </ligand>
</feature>
<evidence type="ECO:0000256" key="2">
    <source>
        <dbReference type="ARBA" id="ARBA00022605"/>
    </source>
</evidence>
<protein>
    <recommendedName>
        <fullName evidence="5">Acetylornithine aminotransferase</fullName>
        <shortName evidence="5">ACOAT</shortName>
        <ecNumber evidence="5">2.6.1.11</ecNumber>
    </recommendedName>
</protein>
<dbReference type="CDD" id="cd00610">
    <property type="entry name" value="OAT_like"/>
    <property type="match status" value="1"/>
</dbReference>